<protein>
    <submittedName>
        <fullName evidence="1">(Atlantic silverside) hypothetical protein</fullName>
    </submittedName>
</protein>
<evidence type="ECO:0000313" key="1">
    <source>
        <dbReference type="EMBL" id="CAG5967107.1"/>
    </source>
</evidence>
<proteinExistence type="predicted"/>
<dbReference type="EMBL" id="CAJRST010028446">
    <property type="protein sequence ID" value="CAG5967107.1"/>
    <property type="molecule type" value="Genomic_DNA"/>
</dbReference>
<gene>
    <name evidence="1" type="ORF">MMEN_LOCUS15721</name>
</gene>
<reference evidence="1" key="1">
    <citation type="submission" date="2021-05" db="EMBL/GenBank/DDBJ databases">
        <authorList>
            <person name="Tigano A."/>
        </authorList>
    </citation>
    <scope>NUCLEOTIDE SEQUENCE</scope>
</reference>
<organism evidence="1 2">
    <name type="scientific">Menidia menidia</name>
    <name type="common">Atlantic silverside</name>
    <dbReference type="NCBI Taxonomy" id="238744"/>
    <lineage>
        <taxon>Eukaryota</taxon>
        <taxon>Metazoa</taxon>
        <taxon>Chordata</taxon>
        <taxon>Craniata</taxon>
        <taxon>Vertebrata</taxon>
        <taxon>Euteleostomi</taxon>
        <taxon>Actinopterygii</taxon>
        <taxon>Neopterygii</taxon>
        <taxon>Teleostei</taxon>
        <taxon>Neoteleostei</taxon>
        <taxon>Acanthomorphata</taxon>
        <taxon>Ovalentaria</taxon>
        <taxon>Atherinomorphae</taxon>
        <taxon>Atheriniformes</taxon>
        <taxon>Atherinopsidae</taxon>
        <taxon>Menidiinae</taxon>
        <taxon>Menidia</taxon>
    </lineage>
</organism>
<evidence type="ECO:0000313" key="2">
    <source>
        <dbReference type="Proteomes" id="UP000677803"/>
    </source>
</evidence>
<accession>A0A8S4BKS3</accession>
<comment type="caution">
    <text evidence="1">The sequence shown here is derived from an EMBL/GenBank/DDBJ whole genome shotgun (WGS) entry which is preliminary data.</text>
</comment>
<sequence length="207" mass="21049">MKSSNFSPNLGLRSGQRRAATCDWTPCLPLIPPAPLNGLPVGCQSAASGLPVGCQWAASLLPVGCQSAASLLPVGGQSAASLLPVGCQWAASLLPVGCQSAASGLPVGCQSAASVLPVGCQSAASLLPVGCQWAASLLPVCCQWFGDVHLTGGGEQDPPEVLRVSIQILVSRTMQKQTEAVEMVPTLWAAAHQTPPTPECSSSEPLT</sequence>
<dbReference type="Proteomes" id="UP000677803">
    <property type="component" value="Unassembled WGS sequence"/>
</dbReference>
<dbReference type="OrthoDB" id="2274644at2759"/>
<name>A0A8S4BKS3_9TELE</name>
<dbReference type="AlphaFoldDB" id="A0A8S4BKS3"/>
<feature type="non-terminal residue" evidence="1">
    <location>
        <position position="1"/>
    </location>
</feature>
<keyword evidence="2" id="KW-1185">Reference proteome</keyword>